<keyword evidence="10" id="KW-0963">Cytoplasm</keyword>
<protein>
    <recommendedName>
        <fullName evidence="3 10">Pyruvate formate-lyase-activating enzyme</fullName>
        <ecNumber evidence="10">1.97.1.4</ecNumber>
    </recommendedName>
</protein>
<dbReference type="RefSeq" id="WP_154522017.1">
    <property type="nucleotide sequence ID" value="NZ_VULZ01000001.1"/>
</dbReference>
<dbReference type="InterPro" id="IPR034457">
    <property type="entry name" value="Organic_radical-activating"/>
</dbReference>
<comment type="subcellular location">
    <subcellularLocation>
        <location evidence="10">Cytoplasm</location>
    </subcellularLocation>
</comment>
<dbReference type="EC" id="1.97.1.4" evidence="10"/>
<dbReference type="InterPro" id="IPR058240">
    <property type="entry name" value="rSAM_sf"/>
</dbReference>
<evidence type="ECO:0000256" key="4">
    <source>
        <dbReference type="ARBA" id="ARBA00022485"/>
    </source>
</evidence>
<keyword evidence="12" id="KW-0456">Lyase</keyword>
<keyword evidence="13" id="KW-1185">Reference proteome</keyword>
<dbReference type="AlphaFoldDB" id="A0A6L5X2Z8"/>
<keyword evidence="12" id="KW-0670">Pyruvate</keyword>
<reference evidence="12 13" key="1">
    <citation type="submission" date="2019-08" db="EMBL/GenBank/DDBJ databases">
        <title>In-depth cultivation of the pig gut microbiome towards novel bacterial diversity and tailored functional studies.</title>
        <authorList>
            <person name="Wylensek D."/>
            <person name="Hitch T.C.A."/>
            <person name="Clavel T."/>
        </authorList>
    </citation>
    <scope>NUCLEOTIDE SEQUENCE [LARGE SCALE GENOMIC DNA]</scope>
    <source>
        <strain evidence="12 13">Oil+RF-744-WCA-WT-11</strain>
    </source>
</reference>
<dbReference type="InterPro" id="IPR012838">
    <property type="entry name" value="PFL1_activating"/>
</dbReference>
<keyword evidence="6 10" id="KW-0479">Metal-binding</keyword>
<evidence type="ECO:0000313" key="13">
    <source>
        <dbReference type="Proteomes" id="UP000481852"/>
    </source>
</evidence>
<keyword evidence="8 10" id="KW-0408">Iron</keyword>
<dbReference type="SFLD" id="SFLDS00029">
    <property type="entry name" value="Radical_SAM"/>
    <property type="match status" value="1"/>
</dbReference>
<dbReference type="Proteomes" id="UP000481852">
    <property type="component" value="Unassembled WGS sequence"/>
</dbReference>
<dbReference type="NCBIfam" id="TIGR02493">
    <property type="entry name" value="PFLA"/>
    <property type="match status" value="1"/>
</dbReference>
<comment type="function">
    <text evidence="1 10">Activation of pyruvate formate-lyase under anaerobic conditions by generation of an organic free radical, using S-adenosylmethionine and reduced flavodoxin as cosubstrates to produce 5'-deoxy-adenosine.</text>
</comment>
<dbReference type="GO" id="GO:0046872">
    <property type="term" value="F:metal ion binding"/>
    <property type="evidence" value="ECO:0007669"/>
    <property type="project" value="UniProtKB-UniRule"/>
</dbReference>
<evidence type="ECO:0000256" key="1">
    <source>
        <dbReference type="ARBA" id="ARBA00003141"/>
    </source>
</evidence>
<dbReference type="GO" id="GO:0043365">
    <property type="term" value="F:[formate-C-acetyltransferase]-activating enzyme activity"/>
    <property type="evidence" value="ECO:0007669"/>
    <property type="project" value="UniProtKB-UniRule"/>
</dbReference>
<comment type="cofactor">
    <cofactor evidence="10">
        <name>[4Fe-4S] cluster</name>
        <dbReference type="ChEBI" id="CHEBI:49883"/>
    </cofactor>
    <text evidence="10">Binds 1 [4Fe-4S] cluster. The cluster is coordinated with 3 cysteines and an exchangeable S-adenosyl-L-methionine.</text>
</comment>
<keyword evidence="7 10" id="KW-0560">Oxidoreductase</keyword>
<dbReference type="InterPro" id="IPR013785">
    <property type="entry name" value="Aldolase_TIM"/>
</dbReference>
<dbReference type="Gene3D" id="3.20.20.70">
    <property type="entry name" value="Aldolase class I"/>
    <property type="match status" value="1"/>
</dbReference>
<sequence length="243" mass="27432">MVEGYIHSTESFGSADGPGVRFLIFVSGCRMRCRYCHNADTWQMKKGTLMTADELLDQAERYRSYWGPKGGITVSGGEPLLQPDFLLDLFRKAKARGINTCIDTALEPFTTQEPFFHTFERLMEVTDLLLADIKQIDPERHKALTGKPNDNILAGLEYLSGIGKPVWIRHVLVPGWTDDDGYLRQTGQFISTLHNVERIEVLPYHSLGAYKWEELGIPYTLKGTVSPSPERVKEAEAILRGEI</sequence>
<dbReference type="SUPFAM" id="SSF102114">
    <property type="entry name" value="Radical SAM enzymes"/>
    <property type="match status" value="1"/>
</dbReference>
<accession>A0A6L5X2Z8</accession>
<dbReference type="Pfam" id="PF04055">
    <property type="entry name" value="Radical_SAM"/>
    <property type="match status" value="1"/>
</dbReference>
<evidence type="ECO:0000256" key="10">
    <source>
        <dbReference type="RuleBase" id="RU362053"/>
    </source>
</evidence>
<dbReference type="PROSITE" id="PS01087">
    <property type="entry name" value="RADICAL_ACTIVATING"/>
    <property type="match status" value="1"/>
</dbReference>
<feature type="domain" description="Radical SAM core" evidence="11">
    <location>
        <begin position="15"/>
        <end position="243"/>
    </location>
</feature>
<evidence type="ECO:0000259" key="11">
    <source>
        <dbReference type="PROSITE" id="PS51918"/>
    </source>
</evidence>
<comment type="caution">
    <text evidence="12">The sequence shown here is derived from an EMBL/GenBank/DDBJ whole genome shotgun (WGS) entry which is preliminary data.</text>
</comment>
<name>A0A6L5X2Z8_9FIRM</name>
<comment type="catalytic activity">
    <reaction evidence="10">
        <text>glycyl-[formate C-acetyltransferase] + reduced [flavodoxin] + S-adenosyl-L-methionine = glycin-2-yl radical-[formate C-acetyltransferase] + semiquinone [flavodoxin] + 5'-deoxyadenosine + L-methionine + H(+)</text>
        <dbReference type="Rhea" id="RHEA:19225"/>
        <dbReference type="Rhea" id="RHEA-COMP:10622"/>
        <dbReference type="Rhea" id="RHEA-COMP:12190"/>
        <dbReference type="Rhea" id="RHEA-COMP:12191"/>
        <dbReference type="Rhea" id="RHEA-COMP:14480"/>
        <dbReference type="ChEBI" id="CHEBI:15378"/>
        <dbReference type="ChEBI" id="CHEBI:17319"/>
        <dbReference type="ChEBI" id="CHEBI:29947"/>
        <dbReference type="ChEBI" id="CHEBI:32722"/>
        <dbReference type="ChEBI" id="CHEBI:57618"/>
        <dbReference type="ChEBI" id="CHEBI:57844"/>
        <dbReference type="ChEBI" id="CHEBI:59789"/>
        <dbReference type="ChEBI" id="CHEBI:140311"/>
        <dbReference type="EC" id="1.97.1.4"/>
    </reaction>
</comment>
<evidence type="ECO:0000256" key="3">
    <source>
        <dbReference type="ARBA" id="ARBA00021356"/>
    </source>
</evidence>
<keyword evidence="5 10" id="KW-0949">S-adenosyl-L-methionine</keyword>
<evidence type="ECO:0000256" key="6">
    <source>
        <dbReference type="ARBA" id="ARBA00022723"/>
    </source>
</evidence>
<dbReference type="PROSITE" id="PS51918">
    <property type="entry name" value="RADICAL_SAM"/>
    <property type="match status" value="1"/>
</dbReference>
<evidence type="ECO:0000256" key="7">
    <source>
        <dbReference type="ARBA" id="ARBA00023002"/>
    </source>
</evidence>
<gene>
    <name evidence="12" type="primary">pflA</name>
    <name evidence="12" type="ORF">FYJ35_01295</name>
</gene>
<dbReference type="PANTHER" id="PTHR30352">
    <property type="entry name" value="PYRUVATE FORMATE-LYASE-ACTIVATING ENZYME"/>
    <property type="match status" value="1"/>
</dbReference>
<keyword evidence="9 10" id="KW-0411">Iron-sulfur</keyword>
<dbReference type="GO" id="GO:0005737">
    <property type="term" value="C:cytoplasm"/>
    <property type="evidence" value="ECO:0007669"/>
    <property type="project" value="UniProtKB-SubCell"/>
</dbReference>
<evidence type="ECO:0000256" key="9">
    <source>
        <dbReference type="ARBA" id="ARBA00023014"/>
    </source>
</evidence>
<evidence type="ECO:0000256" key="8">
    <source>
        <dbReference type="ARBA" id="ARBA00023004"/>
    </source>
</evidence>
<dbReference type="EMBL" id="VULZ01000001">
    <property type="protein sequence ID" value="MSS13698.1"/>
    <property type="molecule type" value="Genomic_DNA"/>
</dbReference>
<evidence type="ECO:0000256" key="2">
    <source>
        <dbReference type="ARBA" id="ARBA00009777"/>
    </source>
</evidence>
<dbReference type="GO" id="GO:0051539">
    <property type="term" value="F:4 iron, 4 sulfur cluster binding"/>
    <property type="evidence" value="ECO:0007669"/>
    <property type="project" value="UniProtKB-UniRule"/>
</dbReference>
<dbReference type="GO" id="GO:0016829">
    <property type="term" value="F:lyase activity"/>
    <property type="evidence" value="ECO:0007669"/>
    <property type="project" value="UniProtKB-KW"/>
</dbReference>
<dbReference type="CDD" id="cd01335">
    <property type="entry name" value="Radical_SAM"/>
    <property type="match status" value="1"/>
</dbReference>
<evidence type="ECO:0000313" key="12">
    <source>
        <dbReference type="EMBL" id="MSS13698.1"/>
    </source>
</evidence>
<organism evidence="12 13">
    <name type="scientific">Porcincola intestinalis</name>
    <dbReference type="NCBI Taxonomy" id="2606632"/>
    <lineage>
        <taxon>Bacteria</taxon>
        <taxon>Bacillati</taxon>
        <taxon>Bacillota</taxon>
        <taxon>Clostridia</taxon>
        <taxon>Lachnospirales</taxon>
        <taxon>Lachnospiraceae</taxon>
        <taxon>Porcincola</taxon>
    </lineage>
</organism>
<dbReference type="PANTHER" id="PTHR30352:SF5">
    <property type="entry name" value="PYRUVATE FORMATE-LYASE 1-ACTIVATING ENZYME"/>
    <property type="match status" value="1"/>
</dbReference>
<evidence type="ECO:0000256" key="5">
    <source>
        <dbReference type="ARBA" id="ARBA00022691"/>
    </source>
</evidence>
<dbReference type="InterPro" id="IPR007197">
    <property type="entry name" value="rSAM"/>
</dbReference>
<keyword evidence="4 10" id="KW-0004">4Fe-4S</keyword>
<dbReference type="SFLD" id="SFLDG01066">
    <property type="entry name" value="organic_radical-activating_enz"/>
    <property type="match status" value="1"/>
</dbReference>
<comment type="similarity">
    <text evidence="2 10">Belongs to the organic radical-activating enzymes family.</text>
</comment>
<proteinExistence type="inferred from homology"/>
<dbReference type="InterPro" id="IPR001989">
    <property type="entry name" value="Radical_activat_CS"/>
</dbReference>